<feature type="domain" description="RNA polymerase sigma factor 70 region 4 type 2" evidence="6">
    <location>
        <begin position="124"/>
        <end position="174"/>
    </location>
</feature>
<organism evidence="7 8">
    <name type="scientific">Phocaeicola intestinalis</name>
    <dbReference type="NCBI Taxonomy" id="2762212"/>
    <lineage>
        <taxon>Bacteria</taxon>
        <taxon>Pseudomonadati</taxon>
        <taxon>Bacteroidota</taxon>
        <taxon>Bacteroidia</taxon>
        <taxon>Bacteroidales</taxon>
        <taxon>Bacteroidaceae</taxon>
        <taxon>Phocaeicola</taxon>
    </lineage>
</organism>
<proteinExistence type="inferred from homology"/>
<dbReference type="NCBIfam" id="TIGR02937">
    <property type="entry name" value="sigma70-ECF"/>
    <property type="match status" value="1"/>
</dbReference>
<evidence type="ECO:0000313" key="7">
    <source>
        <dbReference type="EMBL" id="MBD8040816.1"/>
    </source>
</evidence>
<evidence type="ECO:0000256" key="3">
    <source>
        <dbReference type="ARBA" id="ARBA00023082"/>
    </source>
</evidence>
<dbReference type="InterPro" id="IPR013325">
    <property type="entry name" value="RNA_pol_sigma_r2"/>
</dbReference>
<dbReference type="InterPro" id="IPR014327">
    <property type="entry name" value="RNA_pol_sigma70_bacteroid"/>
</dbReference>
<dbReference type="InterPro" id="IPR039425">
    <property type="entry name" value="RNA_pol_sigma-70-like"/>
</dbReference>
<keyword evidence="4" id="KW-0804">Transcription</keyword>
<name>A0ABR8Y9B9_9BACT</name>
<keyword evidence="8" id="KW-1185">Reference proteome</keyword>
<dbReference type="EMBL" id="JACSPP010000030">
    <property type="protein sequence ID" value="MBD8040816.1"/>
    <property type="molecule type" value="Genomic_DNA"/>
</dbReference>
<dbReference type="InterPro" id="IPR036388">
    <property type="entry name" value="WH-like_DNA-bd_sf"/>
</dbReference>
<evidence type="ECO:0000256" key="1">
    <source>
        <dbReference type="ARBA" id="ARBA00010641"/>
    </source>
</evidence>
<reference evidence="7 8" key="1">
    <citation type="submission" date="2020-08" db="EMBL/GenBank/DDBJ databases">
        <title>A Genomic Blueprint of the Chicken Gut Microbiome.</title>
        <authorList>
            <person name="Gilroy R."/>
            <person name="Ravi A."/>
            <person name="Getino M."/>
            <person name="Pursley I."/>
            <person name="Horton D.L."/>
            <person name="Alikhan N.-F."/>
            <person name="Baker D."/>
            <person name="Gharbi K."/>
            <person name="Hall N."/>
            <person name="Watson M."/>
            <person name="Adriaenssens E.M."/>
            <person name="Foster-Nyarko E."/>
            <person name="Jarju S."/>
            <person name="Secka A."/>
            <person name="Antonio M."/>
            <person name="Oren A."/>
            <person name="Chaudhuri R."/>
            <person name="La Ragione R.M."/>
            <person name="Hildebrand F."/>
            <person name="Pallen M.J."/>
        </authorList>
    </citation>
    <scope>NUCLEOTIDE SEQUENCE [LARGE SCALE GENOMIC DNA]</scope>
    <source>
        <strain evidence="7 8">Sa1CVN1</strain>
    </source>
</reference>
<evidence type="ECO:0000259" key="6">
    <source>
        <dbReference type="Pfam" id="PF08281"/>
    </source>
</evidence>
<dbReference type="Gene3D" id="1.10.1740.10">
    <property type="match status" value="1"/>
</dbReference>
<gene>
    <name evidence="7" type="ORF">H9625_10300</name>
</gene>
<keyword evidence="2" id="KW-0805">Transcription regulation</keyword>
<dbReference type="NCBIfam" id="TIGR02985">
    <property type="entry name" value="Sig70_bacteroi1"/>
    <property type="match status" value="1"/>
</dbReference>
<evidence type="ECO:0000256" key="2">
    <source>
        <dbReference type="ARBA" id="ARBA00023015"/>
    </source>
</evidence>
<keyword evidence="3" id="KW-0731">Sigma factor</keyword>
<dbReference type="Pfam" id="PF04542">
    <property type="entry name" value="Sigma70_r2"/>
    <property type="match status" value="1"/>
</dbReference>
<evidence type="ECO:0000259" key="5">
    <source>
        <dbReference type="Pfam" id="PF04542"/>
    </source>
</evidence>
<evidence type="ECO:0000313" key="8">
    <source>
        <dbReference type="Proteomes" id="UP000620874"/>
    </source>
</evidence>
<dbReference type="PANTHER" id="PTHR43133:SF46">
    <property type="entry name" value="RNA POLYMERASE SIGMA-70 FACTOR ECF SUBFAMILY"/>
    <property type="match status" value="1"/>
</dbReference>
<dbReference type="InterPro" id="IPR014284">
    <property type="entry name" value="RNA_pol_sigma-70_dom"/>
</dbReference>
<sequence length="200" mass="23585">MKSPDLTDESLFILIQRKDSEAFTLLYDRYHRILYALALQYMKERMFAEDIVQQTFLDLWESAPRIPVPDNLRNYLYTSAKNLILKRLRTNNKEIALAYEMRAMQKTMQDTPEERRKAEQKLTSLYAAIKRLPEQERKICALKIEEDLSNEQIAEQLGVSVKTIQNHYTNLLKFLKRYLKKNMAYLIAIGTIILMTGERG</sequence>
<dbReference type="Proteomes" id="UP000620874">
    <property type="component" value="Unassembled WGS sequence"/>
</dbReference>
<dbReference type="SUPFAM" id="SSF88659">
    <property type="entry name" value="Sigma3 and sigma4 domains of RNA polymerase sigma factors"/>
    <property type="match status" value="1"/>
</dbReference>
<dbReference type="Pfam" id="PF08281">
    <property type="entry name" value="Sigma70_r4_2"/>
    <property type="match status" value="1"/>
</dbReference>
<accession>A0ABR8Y9B9</accession>
<comment type="caution">
    <text evidence="7">The sequence shown here is derived from an EMBL/GenBank/DDBJ whole genome shotgun (WGS) entry which is preliminary data.</text>
</comment>
<comment type="similarity">
    <text evidence="1">Belongs to the sigma-70 factor family. ECF subfamily.</text>
</comment>
<evidence type="ECO:0000256" key="4">
    <source>
        <dbReference type="ARBA" id="ARBA00023163"/>
    </source>
</evidence>
<dbReference type="RefSeq" id="WP_087251275.1">
    <property type="nucleotide sequence ID" value="NZ_JACSPP010000030.1"/>
</dbReference>
<protein>
    <submittedName>
        <fullName evidence="7">RNA polymerase sigma-70 factor</fullName>
    </submittedName>
</protein>
<dbReference type="PANTHER" id="PTHR43133">
    <property type="entry name" value="RNA POLYMERASE ECF-TYPE SIGMA FACTO"/>
    <property type="match status" value="1"/>
</dbReference>
<feature type="domain" description="RNA polymerase sigma-70 region 2" evidence="5">
    <location>
        <begin position="26"/>
        <end position="93"/>
    </location>
</feature>
<dbReference type="Gene3D" id="1.10.10.10">
    <property type="entry name" value="Winged helix-like DNA-binding domain superfamily/Winged helix DNA-binding domain"/>
    <property type="match status" value="1"/>
</dbReference>
<dbReference type="InterPro" id="IPR013324">
    <property type="entry name" value="RNA_pol_sigma_r3/r4-like"/>
</dbReference>
<dbReference type="InterPro" id="IPR007627">
    <property type="entry name" value="RNA_pol_sigma70_r2"/>
</dbReference>
<dbReference type="SUPFAM" id="SSF88946">
    <property type="entry name" value="Sigma2 domain of RNA polymerase sigma factors"/>
    <property type="match status" value="1"/>
</dbReference>
<dbReference type="InterPro" id="IPR013249">
    <property type="entry name" value="RNA_pol_sigma70_r4_t2"/>
</dbReference>